<evidence type="ECO:0000313" key="1">
    <source>
        <dbReference type="EMBL" id="EYB99166.1"/>
    </source>
</evidence>
<accession>A0A016T940</accession>
<comment type="caution">
    <text evidence="1">The sequence shown here is derived from an EMBL/GenBank/DDBJ whole genome shotgun (WGS) entry which is preliminary data.</text>
</comment>
<keyword evidence="2" id="KW-1185">Reference proteome</keyword>
<evidence type="ECO:0000313" key="2">
    <source>
        <dbReference type="Proteomes" id="UP000024635"/>
    </source>
</evidence>
<protein>
    <submittedName>
        <fullName evidence="1">Uncharacterized protein</fullName>
    </submittedName>
</protein>
<dbReference type="AlphaFoldDB" id="A0A016T940"/>
<gene>
    <name evidence="1" type="primary">Acey_s0124.g1199</name>
    <name evidence="1" type="ORF">Y032_0124g1199</name>
</gene>
<name>A0A016T940_9BILA</name>
<dbReference type="Proteomes" id="UP000024635">
    <property type="component" value="Unassembled WGS sequence"/>
</dbReference>
<reference evidence="2" key="1">
    <citation type="journal article" date="2015" name="Nat. Genet.">
        <title>The genome and transcriptome of the zoonotic hookworm Ancylostoma ceylanicum identify infection-specific gene families.</title>
        <authorList>
            <person name="Schwarz E.M."/>
            <person name="Hu Y."/>
            <person name="Antoshechkin I."/>
            <person name="Miller M.M."/>
            <person name="Sternberg P.W."/>
            <person name="Aroian R.V."/>
        </authorList>
    </citation>
    <scope>NUCLEOTIDE SEQUENCE</scope>
    <source>
        <strain evidence="2">HY135</strain>
    </source>
</reference>
<dbReference type="EMBL" id="JARK01001460">
    <property type="protein sequence ID" value="EYB99166.1"/>
    <property type="molecule type" value="Genomic_DNA"/>
</dbReference>
<organism evidence="1 2">
    <name type="scientific">Ancylostoma ceylanicum</name>
    <dbReference type="NCBI Taxonomy" id="53326"/>
    <lineage>
        <taxon>Eukaryota</taxon>
        <taxon>Metazoa</taxon>
        <taxon>Ecdysozoa</taxon>
        <taxon>Nematoda</taxon>
        <taxon>Chromadorea</taxon>
        <taxon>Rhabditida</taxon>
        <taxon>Rhabditina</taxon>
        <taxon>Rhabditomorpha</taxon>
        <taxon>Strongyloidea</taxon>
        <taxon>Ancylostomatidae</taxon>
        <taxon>Ancylostomatinae</taxon>
        <taxon>Ancylostoma</taxon>
    </lineage>
</organism>
<sequence>MCSSSHNVFLRNKEKDGCIGVVEFANVVCDDYYRCIMESKSESFCQPKICDKFEVMPKNKDCFNDSFSCD</sequence>
<proteinExistence type="predicted"/>